<gene>
    <name evidence="1" type="ORF">DFH08DRAFT_1040298</name>
</gene>
<dbReference type="InterPro" id="IPR036397">
    <property type="entry name" value="RNaseH_sf"/>
</dbReference>
<dbReference type="Gene3D" id="3.30.420.10">
    <property type="entry name" value="Ribonuclease H-like superfamily/Ribonuclease H"/>
    <property type="match status" value="1"/>
</dbReference>
<dbReference type="SUPFAM" id="SSF53098">
    <property type="entry name" value="Ribonuclease H-like"/>
    <property type="match status" value="1"/>
</dbReference>
<dbReference type="InterPro" id="IPR012337">
    <property type="entry name" value="RNaseH-like_sf"/>
</dbReference>
<dbReference type="EMBL" id="JARIHO010000063">
    <property type="protein sequence ID" value="KAJ7315201.1"/>
    <property type="molecule type" value="Genomic_DNA"/>
</dbReference>
<accession>A0AAD6ZBS5</accession>
<organism evidence="1 2">
    <name type="scientific">Mycena albidolilacea</name>
    <dbReference type="NCBI Taxonomy" id="1033008"/>
    <lineage>
        <taxon>Eukaryota</taxon>
        <taxon>Fungi</taxon>
        <taxon>Dikarya</taxon>
        <taxon>Basidiomycota</taxon>
        <taxon>Agaricomycotina</taxon>
        <taxon>Agaricomycetes</taxon>
        <taxon>Agaricomycetidae</taxon>
        <taxon>Agaricales</taxon>
        <taxon>Marasmiineae</taxon>
        <taxon>Mycenaceae</taxon>
        <taxon>Mycena</taxon>
    </lineage>
</organism>
<name>A0AAD6ZBS5_9AGAR</name>
<dbReference type="GO" id="GO:0003676">
    <property type="term" value="F:nucleic acid binding"/>
    <property type="evidence" value="ECO:0007669"/>
    <property type="project" value="InterPro"/>
</dbReference>
<evidence type="ECO:0008006" key="3">
    <source>
        <dbReference type="Google" id="ProtNLM"/>
    </source>
</evidence>
<dbReference type="Proteomes" id="UP001218218">
    <property type="component" value="Unassembled WGS sequence"/>
</dbReference>
<evidence type="ECO:0000313" key="1">
    <source>
        <dbReference type="EMBL" id="KAJ7315201.1"/>
    </source>
</evidence>
<keyword evidence="2" id="KW-1185">Reference proteome</keyword>
<proteinExistence type="predicted"/>
<evidence type="ECO:0000313" key="2">
    <source>
        <dbReference type="Proteomes" id="UP001218218"/>
    </source>
</evidence>
<feature type="non-terminal residue" evidence="1">
    <location>
        <position position="1"/>
    </location>
</feature>
<reference evidence="1" key="1">
    <citation type="submission" date="2023-03" db="EMBL/GenBank/DDBJ databases">
        <title>Massive genome expansion in bonnet fungi (Mycena s.s.) driven by repeated elements and novel gene families across ecological guilds.</title>
        <authorList>
            <consortium name="Lawrence Berkeley National Laboratory"/>
            <person name="Harder C.B."/>
            <person name="Miyauchi S."/>
            <person name="Viragh M."/>
            <person name="Kuo A."/>
            <person name="Thoen E."/>
            <person name="Andreopoulos B."/>
            <person name="Lu D."/>
            <person name="Skrede I."/>
            <person name="Drula E."/>
            <person name="Henrissat B."/>
            <person name="Morin E."/>
            <person name="Kohler A."/>
            <person name="Barry K."/>
            <person name="LaButti K."/>
            <person name="Morin E."/>
            <person name="Salamov A."/>
            <person name="Lipzen A."/>
            <person name="Mereny Z."/>
            <person name="Hegedus B."/>
            <person name="Baldrian P."/>
            <person name="Stursova M."/>
            <person name="Weitz H."/>
            <person name="Taylor A."/>
            <person name="Grigoriev I.V."/>
            <person name="Nagy L.G."/>
            <person name="Martin F."/>
            <person name="Kauserud H."/>
        </authorList>
    </citation>
    <scope>NUCLEOTIDE SEQUENCE</scope>
    <source>
        <strain evidence="1">CBHHK002</strain>
    </source>
</reference>
<protein>
    <recommendedName>
        <fullName evidence="3">Reverse transcriptase zinc-binding domain-containing protein</fullName>
    </recommendedName>
</protein>
<dbReference type="AlphaFoldDB" id="A0AAD6ZBS5"/>
<sequence length="440" mass="49586">EAITVYIAGSVHAPPRKRANAAAGIFFGAEDDRNIGKCIPKSEEQTQYVAEFFAALEVIRNTSKDSVLTIISTQSHVHEAMNKKLTGWEHEGWVGVPHRDILRCVAAELKARKAPTFFKLAEPGSSGRVPCRQATVLAKRAARAPINENWDLTLPQDTSLPGLSLQENRQRIFYHSIREVKTRTLVPRKSTVANLEKIRKAIEDAFGKNVSDADIWKAVSVKDILPRTAQFLWRGIHNAHRIGKYWTHIPECGDRATCQDCEVLEDLDHILTGCKSPGQKIIWEAAKSLWLEKEAIWPTVSLGTILGCGLAEFHDDKGRTKPGTQRLYRILMSESAYQIWLIRNNRVISRDGAPASEEEIINKWKFAVNQRLQVDKSLANRPIRGKRPALAQKLVLETWSGTLDNENSLPANWLREPRVLVGSRAFPQTQTRRRIRHGIG</sequence>
<comment type="caution">
    <text evidence="1">The sequence shown here is derived from an EMBL/GenBank/DDBJ whole genome shotgun (WGS) entry which is preliminary data.</text>
</comment>